<gene>
    <name evidence="2" type="ORF">PR048_015044</name>
</gene>
<evidence type="ECO:0000313" key="3">
    <source>
        <dbReference type="Proteomes" id="UP001159363"/>
    </source>
</evidence>
<accession>A0ABQ9HG11</accession>
<feature type="region of interest" description="Disordered" evidence="1">
    <location>
        <begin position="245"/>
        <end position="264"/>
    </location>
</feature>
<protein>
    <submittedName>
        <fullName evidence="2">Uncharacterized protein</fullName>
    </submittedName>
</protein>
<dbReference type="Proteomes" id="UP001159363">
    <property type="component" value="Chromosome 4"/>
</dbReference>
<keyword evidence="3" id="KW-1185">Reference proteome</keyword>
<name>A0ABQ9HG11_9NEOP</name>
<evidence type="ECO:0000256" key="1">
    <source>
        <dbReference type="SAM" id="MobiDB-lite"/>
    </source>
</evidence>
<dbReference type="EMBL" id="JARBHB010000005">
    <property type="protein sequence ID" value="KAJ8883204.1"/>
    <property type="molecule type" value="Genomic_DNA"/>
</dbReference>
<proteinExistence type="predicted"/>
<sequence length="625" mass="69364">MIVDVQGEISSRHRRKSLVGGVNALIFKSQNKNTSCFYFELTQHVARSTYTIRLTSVVASAPRTPRDTVGACRVVVRGARRNIASTCAVKAVHDKNSVRNRQSWIRRGAALTHQAGLTAAVFRAQLILEINDDCHPGTLNNPNTIPISEEIQDRTQAFAWEGNQKRRGWSGNPQSGLCNMLHAISDVLLAGVFRNIWAQFCTRNLRLEKKSKPRGSGRLCETEAADLSVFSGHSPIRVNEVSIEQRQNERAGETGYPRENTSTNGIVRYNSHMRKSGDCRGLKPVRLGLRARCYSSLPLPRPGRKSEGMCEWECMNVTRVIIQEARGDLQRKSHAVFEDSEDTSQLSVVAKILQVQCSGNTTGAKKYFHAVNCKKVVPQDGNILLNDRNSNVQNMQYCRLVLGHGSLIKYTAFYHLFPTELPEISFIAKELRLAGIRNYFTLIITNFAGRMSFTVPVKVYAADEVQRCRDMETSLYNCSQRSRAILSAGKRSGRVVSRSTEETVYHGVTVRSAAPLSLPPHLLPGLLIVAGVFAVSEVAAATAPTHHCLLTSPFVFLKHNELTIFGLRLTKKSYASVRVGRSEVGAAAKCKGGVNERSLRKPEEQRHRPAKFPCVKIHCTTAAPI</sequence>
<evidence type="ECO:0000313" key="2">
    <source>
        <dbReference type="EMBL" id="KAJ8883204.1"/>
    </source>
</evidence>
<organism evidence="2 3">
    <name type="scientific">Dryococelus australis</name>
    <dbReference type="NCBI Taxonomy" id="614101"/>
    <lineage>
        <taxon>Eukaryota</taxon>
        <taxon>Metazoa</taxon>
        <taxon>Ecdysozoa</taxon>
        <taxon>Arthropoda</taxon>
        <taxon>Hexapoda</taxon>
        <taxon>Insecta</taxon>
        <taxon>Pterygota</taxon>
        <taxon>Neoptera</taxon>
        <taxon>Polyneoptera</taxon>
        <taxon>Phasmatodea</taxon>
        <taxon>Verophasmatodea</taxon>
        <taxon>Anareolatae</taxon>
        <taxon>Phasmatidae</taxon>
        <taxon>Eurycanthinae</taxon>
        <taxon>Dryococelus</taxon>
    </lineage>
</organism>
<reference evidence="2 3" key="1">
    <citation type="submission" date="2023-02" db="EMBL/GenBank/DDBJ databases">
        <title>LHISI_Scaffold_Assembly.</title>
        <authorList>
            <person name="Stuart O.P."/>
            <person name="Cleave R."/>
            <person name="Magrath M.J.L."/>
            <person name="Mikheyev A.S."/>
        </authorList>
    </citation>
    <scope>NUCLEOTIDE SEQUENCE [LARGE SCALE GENOMIC DNA]</scope>
    <source>
        <strain evidence="2">Daus_M_001</strain>
        <tissue evidence="2">Leg muscle</tissue>
    </source>
</reference>
<comment type="caution">
    <text evidence="2">The sequence shown here is derived from an EMBL/GenBank/DDBJ whole genome shotgun (WGS) entry which is preliminary data.</text>
</comment>